<gene>
    <name evidence="3" type="ORF">EM808_11230</name>
</gene>
<sequence length="325" mass="37704">MTNPLISIIVPIYNVEAYMARCFTSISSQSYRNIEIIAVNDGSTDNSFRMLEGLGKEDNRIHILHKENGGQASARNLGMSVAKGDYFMFVDSDDFMDSNAVQACVDAVNSQPCDLVVFDYYKHNKQGQNEHVHLGKELHSSTTAPWNKLYSRKLWENHRFPEGYWYEDLGIIPVVVANANNVVKIDKALYYYDVSRNSSQTNTINPLKLKDKIHMVENVYRELETQGKLNKNINKVEQLFIDHLLNGLLFKLMYVEDMSVRLEISRSIRSTMDRYFPKWRNAVKHNNKGMKKIMKRVVIHQYLKGQFLLGDMLLKYPKQMKKKSM</sequence>
<dbReference type="Proteomes" id="UP000288024">
    <property type="component" value="Unassembled WGS sequence"/>
</dbReference>
<comment type="caution">
    <text evidence="3">The sequence shown here is derived from an EMBL/GenBank/DDBJ whole genome shotgun (WGS) entry which is preliminary data.</text>
</comment>
<dbReference type="SUPFAM" id="SSF53448">
    <property type="entry name" value="Nucleotide-diphospho-sugar transferases"/>
    <property type="match status" value="1"/>
</dbReference>
<dbReference type="AlphaFoldDB" id="A0A437KCX1"/>
<evidence type="ECO:0000259" key="2">
    <source>
        <dbReference type="Pfam" id="PF00535"/>
    </source>
</evidence>
<comment type="similarity">
    <text evidence="1">Belongs to the glycosyltransferase 2 family.</text>
</comment>
<dbReference type="PANTHER" id="PTHR22916:SF3">
    <property type="entry name" value="UDP-GLCNAC:BETAGAL BETA-1,3-N-ACETYLGLUCOSAMINYLTRANSFERASE-LIKE PROTEIN 1"/>
    <property type="match status" value="1"/>
</dbReference>
<proteinExistence type="inferred from homology"/>
<reference evidence="3 4" key="1">
    <citation type="submission" date="2019-01" db="EMBL/GenBank/DDBJ databases">
        <title>Bacillus sp. M5HDSG1-1, whole genome shotgun sequence.</title>
        <authorList>
            <person name="Tuo L."/>
        </authorList>
    </citation>
    <scope>NUCLEOTIDE SEQUENCE [LARGE SCALE GENOMIC DNA]</scope>
    <source>
        <strain evidence="3 4">M5HDSG1-1</strain>
    </source>
</reference>
<evidence type="ECO:0000313" key="4">
    <source>
        <dbReference type="Proteomes" id="UP000288024"/>
    </source>
</evidence>
<name>A0A437KCX1_9BACI</name>
<dbReference type="Gene3D" id="3.90.550.10">
    <property type="entry name" value="Spore Coat Polysaccharide Biosynthesis Protein SpsA, Chain A"/>
    <property type="match status" value="1"/>
</dbReference>
<dbReference type="InterPro" id="IPR001173">
    <property type="entry name" value="Glyco_trans_2-like"/>
</dbReference>
<protein>
    <submittedName>
        <fullName evidence="3">Glycosyltransferase family 2 protein</fullName>
    </submittedName>
</protein>
<keyword evidence="3" id="KW-0808">Transferase</keyword>
<evidence type="ECO:0000313" key="3">
    <source>
        <dbReference type="EMBL" id="RVT63822.1"/>
    </source>
</evidence>
<feature type="domain" description="Glycosyltransferase 2-like" evidence="2">
    <location>
        <begin position="7"/>
        <end position="141"/>
    </location>
</feature>
<dbReference type="EMBL" id="RZTZ01000003">
    <property type="protein sequence ID" value="RVT63822.1"/>
    <property type="molecule type" value="Genomic_DNA"/>
</dbReference>
<dbReference type="InterPro" id="IPR029044">
    <property type="entry name" value="Nucleotide-diphossugar_trans"/>
</dbReference>
<dbReference type="PANTHER" id="PTHR22916">
    <property type="entry name" value="GLYCOSYLTRANSFERASE"/>
    <property type="match status" value="1"/>
</dbReference>
<dbReference type="GO" id="GO:0016758">
    <property type="term" value="F:hexosyltransferase activity"/>
    <property type="evidence" value="ECO:0007669"/>
    <property type="project" value="UniProtKB-ARBA"/>
</dbReference>
<evidence type="ECO:0000256" key="1">
    <source>
        <dbReference type="ARBA" id="ARBA00006739"/>
    </source>
</evidence>
<dbReference type="RefSeq" id="WP_127738298.1">
    <property type="nucleotide sequence ID" value="NZ_RZTZ01000003.1"/>
</dbReference>
<dbReference type="Pfam" id="PF00535">
    <property type="entry name" value="Glycos_transf_2"/>
    <property type="match status" value="1"/>
</dbReference>
<keyword evidence="4" id="KW-1185">Reference proteome</keyword>
<accession>A0A437KCX1</accession>
<dbReference type="CDD" id="cd00761">
    <property type="entry name" value="Glyco_tranf_GTA_type"/>
    <property type="match status" value="1"/>
</dbReference>
<organism evidence="3 4">
    <name type="scientific">Niallia taxi</name>
    <dbReference type="NCBI Taxonomy" id="2499688"/>
    <lineage>
        <taxon>Bacteria</taxon>
        <taxon>Bacillati</taxon>
        <taxon>Bacillota</taxon>
        <taxon>Bacilli</taxon>
        <taxon>Bacillales</taxon>
        <taxon>Bacillaceae</taxon>
        <taxon>Niallia</taxon>
    </lineage>
</organism>